<evidence type="ECO:0000259" key="8">
    <source>
        <dbReference type="PROSITE" id="PS51510"/>
    </source>
</evidence>
<dbReference type="PANTHER" id="PTHR11547:SF38">
    <property type="entry name" value="ARGININE KINASE 1-RELATED"/>
    <property type="match status" value="1"/>
</dbReference>
<keyword evidence="4 5" id="KW-0067">ATP-binding</keyword>
<dbReference type="Gene3D" id="3.30.590.10">
    <property type="entry name" value="Glutamine synthetase/guanido kinase, catalytic domain"/>
    <property type="match status" value="1"/>
</dbReference>
<comment type="function">
    <text evidence="5">Catalyzes the specific phosphorylation of arginine residues in proteins.</text>
</comment>
<dbReference type="STRING" id="1121324.CLIT_24c01050"/>
<dbReference type="EMBL" id="JJMM01000023">
    <property type="protein sequence ID" value="KDR94341.1"/>
    <property type="molecule type" value="Genomic_DNA"/>
</dbReference>
<keyword evidence="2 5" id="KW-0547">Nucleotide-binding</keyword>
<dbReference type="Proteomes" id="UP000027946">
    <property type="component" value="Unassembled WGS sequence"/>
</dbReference>
<dbReference type="PANTHER" id="PTHR11547">
    <property type="entry name" value="ARGININE OR CREATINE KINASE"/>
    <property type="match status" value="1"/>
</dbReference>
<comment type="similarity">
    <text evidence="5 6 7">Belongs to the ATP:guanido phosphotransferase family.</text>
</comment>
<evidence type="ECO:0000313" key="9">
    <source>
        <dbReference type="EMBL" id="KDR94341.1"/>
    </source>
</evidence>
<dbReference type="InterPro" id="IPR022415">
    <property type="entry name" value="ATP-guanido_PTrfase_AS"/>
</dbReference>
<reference evidence="9 10" key="1">
    <citation type="submission" date="2014-03" db="EMBL/GenBank/DDBJ databases">
        <title>Genome sequence of Clostridium litorale W6, DSM 5388.</title>
        <authorList>
            <person name="Poehlein A."/>
            <person name="Jagirdar A."/>
            <person name="Khonsari B."/>
            <person name="Chibani C.M."/>
            <person name="Gutierrez Gutierrez D.A."/>
            <person name="Davydova E."/>
            <person name="Alghaithi H.S."/>
            <person name="Nair K.P."/>
            <person name="Dhamotharan K."/>
            <person name="Chandran L."/>
            <person name="G W."/>
            <person name="Daniel R."/>
        </authorList>
    </citation>
    <scope>NUCLEOTIDE SEQUENCE [LARGE SCALE GENOMIC DNA]</scope>
    <source>
        <strain evidence="9 10">W6</strain>
    </source>
</reference>
<keyword evidence="3 5" id="KW-0418">Kinase</keyword>
<dbReference type="HAMAP" id="MF_00602">
    <property type="entry name" value="Prot_Arg_kinase"/>
    <property type="match status" value="1"/>
</dbReference>
<accession>A0A069RBC6</accession>
<sequence>MPKWIKANEDESNVVISSRMRLARNLSNYYFSNKLKAGEAAQVTKEVEDAVMSGNSALKDQFSLHNMKDMDELERVMLIEKHMISRELAKTEMGAVLIKEDETVSIMLNEEDHIRIQTILPGLNLEKAWDIADKVDDVLEERLHYAFDERFGYLTACPTNVGTGMRASIMMHLPALVEMGYMDGVLKAANQIGLAIRGIYGEGSNSRGNIFQISNQLTLGRNEKELFANITGLAKQLVSKEIEARSFLKKNQGIKLEDKIFRSLGTLQSARVMDSAEAMSLLSNVKLGIEMGYIKDISTREIDLLFIRIQPAHQLKMFNPKTPGERDVKRAGFIREQLEKMIEDK</sequence>
<evidence type="ECO:0000256" key="7">
    <source>
        <dbReference type="RuleBase" id="RU000505"/>
    </source>
</evidence>
<dbReference type="EC" id="2.7.14.1" evidence="5"/>
<evidence type="ECO:0000256" key="4">
    <source>
        <dbReference type="ARBA" id="ARBA00022840"/>
    </source>
</evidence>
<dbReference type="GO" id="GO:0004111">
    <property type="term" value="F:creatine kinase activity"/>
    <property type="evidence" value="ECO:0007669"/>
    <property type="project" value="InterPro"/>
</dbReference>
<comment type="caution">
    <text evidence="5">Lacks conserved residue(s) required for the propagation of feature annotation.</text>
</comment>
<feature type="binding site" evidence="5 6">
    <location>
        <position position="115"/>
    </location>
    <ligand>
        <name>ATP</name>
        <dbReference type="ChEBI" id="CHEBI:30616"/>
    </ligand>
</feature>
<feature type="binding site" evidence="6">
    <location>
        <begin position="17"/>
        <end position="21"/>
    </location>
    <ligand>
        <name>ATP</name>
        <dbReference type="ChEBI" id="CHEBI:30616"/>
    </ligand>
</feature>
<evidence type="ECO:0000256" key="6">
    <source>
        <dbReference type="PROSITE-ProRule" id="PRU00843"/>
    </source>
</evidence>
<keyword evidence="5" id="KW-0021">Allosteric enzyme</keyword>
<feature type="binding site" evidence="5 6">
    <location>
        <position position="82"/>
    </location>
    <ligand>
        <name>ATP</name>
        <dbReference type="ChEBI" id="CHEBI:30616"/>
    </ligand>
</feature>
<dbReference type="InterPro" id="IPR014746">
    <property type="entry name" value="Gln_synth/guanido_kin_cat_dom"/>
</dbReference>
<dbReference type="AlphaFoldDB" id="A0A069RBC6"/>
<dbReference type="NCBIfam" id="NF002194">
    <property type="entry name" value="PRK01059.1-4"/>
    <property type="match status" value="1"/>
</dbReference>
<protein>
    <recommendedName>
        <fullName evidence="5">Protein-arginine kinase</fullName>
        <ecNumber evidence="5">2.7.14.1</ecNumber>
    </recommendedName>
</protein>
<name>A0A069RBC6_PEPLI</name>
<dbReference type="OrthoDB" id="9791353at2"/>
<comment type="activity regulation">
    <text evidence="5">Appears to be allosterically activated by the binding of pArg-containing polypeptides to the pArg-binding pocket localized in the C-terminal domain of McsB.</text>
</comment>
<comment type="caution">
    <text evidence="9">The sequence shown here is derived from an EMBL/GenBank/DDBJ whole genome shotgun (WGS) entry which is preliminary data.</text>
</comment>
<dbReference type="GO" id="GO:0005615">
    <property type="term" value="C:extracellular space"/>
    <property type="evidence" value="ECO:0007669"/>
    <property type="project" value="TreeGrafter"/>
</dbReference>
<organism evidence="9 10">
    <name type="scientific">Peptoclostridium litorale DSM 5388</name>
    <dbReference type="NCBI Taxonomy" id="1121324"/>
    <lineage>
        <taxon>Bacteria</taxon>
        <taxon>Bacillati</taxon>
        <taxon>Bacillota</taxon>
        <taxon>Clostridia</taxon>
        <taxon>Peptostreptococcales</taxon>
        <taxon>Peptoclostridiaceae</taxon>
        <taxon>Peptoclostridium</taxon>
    </lineage>
</organism>
<dbReference type="InterPro" id="IPR022414">
    <property type="entry name" value="ATP-guanido_PTrfase_cat"/>
</dbReference>
<evidence type="ECO:0000256" key="3">
    <source>
        <dbReference type="ARBA" id="ARBA00022777"/>
    </source>
</evidence>
<dbReference type="GO" id="GO:1990424">
    <property type="term" value="F:protein arginine kinase activity"/>
    <property type="evidence" value="ECO:0007669"/>
    <property type="project" value="UniProtKB-EC"/>
</dbReference>
<dbReference type="GO" id="GO:0005524">
    <property type="term" value="F:ATP binding"/>
    <property type="evidence" value="ECO:0007669"/>
    <property type="project" value="UniProtKB-UniRule"/>
</dbReference>
<dbReference type="PROSITE" id="PS00112">
    <property type="entry name" value="PHOSPHAGEN_KINASE"/>
    <property type="match status" value="1"/>
</dbReference>
<keyword evidence="1 5" id="KW-0808">Transferase</keyword>
<dbReference type="eggNOG" id="COG3869">
    <property type="taxonomic scope" value="Bacteria"/>
</dbReference>
<gene>
    <name evidence="5" type="primary">mcsB</name>
    <name evidence="9" type="ORF">CLIT_24c01050</name>
</gene>
<dbReference type="RefSeq" id="WP_038267433.1">
    <property type="nucleotide sequence ID" value="NZ_FSRH01000014.1"/>
</dbReference>
<comment type="catalytic activity">
    <reaction evidence="5">
        <text>L-arginyl-[protein] + ATP = N(omega)-phospho-L-arginyl-[protein] + ADP + H(+)</text>
        <dbReference type="Rhea" id="RHEA:43384"/>
        <dbReference type="Rhea" id="RHEA-COMP:10532"/>
        <dbReference type="Rhea" id="RHEA-COMP:10533"/>
        <dbReference type="ChEBI" id="CHEBI:15378"/>
        <dbReference type="ChEBI" id="CHEBI:29965"/>
        <dbReference type="ChEBI" id="CHEBI:30616"/>
        <dbReference type="ChEBI" id="CHEBI:83226"/>
        <dbReference type="ChEBI" id="CHEBI:456216"/>
        <dbReference type="EC" id="2.7.14.1"/>
    </reaction>
</comment>
<feature type="short sequence motif" description="RDXXRA motif of the pArg binding pocket involved in allosteric regulation" evidence="5">
    <location>
        <begin position="326"/>
        <end position="331"/>
    </location>
</feature>
<dbReference type="Pfam" id="PF00217">
    <property type="entry name" value="ATP-gua_Ptrans"/>
    <property type="match status" value="1"/>
</dbReference>
<dbReference type="PROSITE" id="PS51510">
    <property type="entry name" value="PHOSPHAGEN_KINASE_C"/>
    <property type="match status" value="1"/>
</dbReference>
<proteinExistence type="inferred from homology"/>
<dbReference type="CDD" id="cd07930">
    <property type="entry name" value="bacterial_phosphagen_kinase"/>
    <property type="match status" value="1"/>
</dbReference>
<keyword evidence="10" id="KW-1185">Reference proteome</keyword>
<dbReference type="InterPro" id="IPR000749">
    <property type="entry name" value="ATP-guanido_PTrfase"/>
</dbReference>
<evidence type="ECO:0000256" key="5">
    <source>
        <dbReference type="HAMAP-Rule" id="MF_00602"/>
    </source>
</evidence>
<feature type="domain" description="Phosphagen kinase C-terminal" evidence="8">
    <location>
        <begin position="14"/>
        <end position="244"/>
    </location>
</feature>
<dbReference type="SUPFAM" id="SSF55931">
    <property type="entry name" value="Glutamine synthetase/guanido kinase"/>
    <property type="match status" value="1"/>
</dbReference>
<evidence type="ECO:0000256" key="1">
    <source>
        <dbReference type="ARBA" id="ARBA00022679"/>
    </source>
</evidence>
<dbReference type="InterPro" id="IPR023660">
    <property type="entry name" value="Arg_Kinase"/>
</dbReference>
<evidence type="ECO:0000256" key="2">
    <source>
        <dbReference type="ARBA" id="ARBA00022741"/>
    </source>
</evidence>
<feature type="binding site" evidence="6">
    <location>
        <begin position="166"/>
        <end position="170"/>
    </location>
    <ligand>
        <name>ATP</name>
        <dbReference type="ChEBI" id="CHEBI:30616"/>
    </ligand>
</feature>
<evidence type="ECO:0000313" key="10">
    <source>
        <dbReference type="Proteomes" id="UP000027946"/>
    </source>
</evidence>
<dbReference type="GO" id="GO:0046314">
    <property type="term" value="P:phosphocreatine biosynthetic process"/>
    <property type="evidence" value="ECO:0007669"/>
    <property type="project" value="InterPro"/>
</dbReference>
<feature type="binding site" evidence="5 6">
    <location>
        <begin position="197"/>
        <end position="202"/>
    </location>
    <ligand>
        <name>ATP</name>
        <dbReference type="ChEBI" id="CHEBI:30616"/>
    </ligand>
</feature>